<protein>
    <submittedName>
        <fullName evidence="1">Uncharacterized protein</fullName>
    </submittedName>
</protein>
<gene>
    <name evidence="1" type="ORF">NQ318_018631</name>
</gene>
<name>A0AAV8ZFH1_9CUCU</name>
<dbReference type="EMBL" id="JAPWTK010000001">
    <property type="protein sequence ID" value="KAJ8963166.1"/>
    <property type="molecule type" value="Genomic_DNA"/>
</dbReference>
<reference evidence="1" key="1">
    <citation type="journal article" date="2023" name="Insect Mol. Biol.">
        <title>Genome sequencing provides insights into the evolution of gene families encoding plant cell wall-degrading enzymes in longhorned beetles.</title>
        <authorList>
            <person name="Shin N.R."/>
            <person name="Okamura Y."/>
            <person name="Kirsch R."/>
            <person name="Pauchet Y."/>
        </authorList>
    </citation>
    <scope>NUCLEOTIDE SEQUENCE</scope>
    <source>
        <strain evidence="1">AMC_N1</strain>
    </source>
</reference>
<sequence>MRLVTTIEKGAELSGKSWQSARFLTLKSQEMVFETRYDPIHGYDYTYFPDSKYFKNYKFSPPISWWDDWSYRSRVWFPYYWSTRRLFHHYMDYQPTDRSLREQRLRNDLYF</sequence>
<evidence type="ECO:0000313" key="2">
    <source>
        <dbReference type="Proteomes" id="UP001162162"/>
    </source>
</evidence>
<organism evidence="1 2">
    <name type="scientific">Aromia moschata</name>
    <dbReference type="NCBI Taxonomy" id="1265417"/>
    <lineage>
        <taxon>Eukaryota</taxon>
        <taxon>Metazoa</taxon>
        <taxon>Ecdysozoa</taxon>
        <taxon>Arthropoda</taxon>
        <taxon>Hexapoda</taxon>
        <taxon>Insecta</taxon>
        <taxon>Pterygota</taxon>
        <taxon>Neoptera</taxon>
        <taxon>Endopterygota</taxon>
        <taxon>Coleoptera</taxon>
        <taxon>Polyphaga</taxon>
        <taxon>Cucujiformia</taxon>
        <taxon>Chrysomeloidea</taxon>
        <taxon>Cerambycidae</taxon>
        <taxon>Cerambycinae</taxon>
        <taxon>Callichromatini</taxon>
        <taxon>Aromia</taxon>
    </lineage>
</organism>
<evidence type="ECO:0000313" key="1">
    <source>
        <dbReference type="EMBL" id="KAJ8963166.1"/>
    </source>
</evidence>
<dbReference type="AlphaFoldDB" id="A0AAV8ZFH1"/>
<proteinExistence type="predicted"/>
<accession>A0AAV8ZFH1</accession>
<comment type="caution">
    <text evidence="1">The sequence shown here is derived from an EMBL/GenBank/DDBJ whole genome shotgun (WGS) entry which is preliminary data.</text>
</comment>
<dbReference type="Proteomes" id="UP001162162">
    <property type="component" value="Unassembled WGS sequence"/>
</dbReference>
<keyword evidence="2" id="KW-1185">Reference proteome</keyword>